<keyword evidence="3" id="KW-1185">Reference proteome</keyword>
<feature type="region of interest" description="Disordered" evidence="1">
    <location>
        <begin position="164"/>
        <end position="193"/>
    </location>
</feature>
<evidence type="ECO:0000313" key="2">
    <source>
        <dbReference type="EMBL" id="MBB4883317.1"/>
    </source>
</evidence>
<sequence length="218" mass="21916">MVSLSTPRAQGPLVTRLAASPRPALRQDPAPDAGGGHGGVDQRIELSGAVVVNWAAKAAGLLLDEGVGPGDAVLVDLPDHWLSRALALGVLVSGARLDPASGAPCPAEDATAAAVLTDRPEAWQDPALTVVAVRLPRGLEPDFGDGSADPSVVDLAAEIRAQPDTLPGPVDHVTPDAVPASGAGTGDGRGEGRARLGADVVRGTLEEWDAGRCAVVPA</sequence>
<evidence type="ECO:0000313" key="3">
    <source>
        <dbReference type="Proteomes" id="UP000560081"/>
    </source>
</evidence>
<accession>A0A7W7L463</accession>
<protein>
    <submittedName>
        <fullName evidence="2">Uncharacterized protein (TIGR03089 family)</fullName>
    </submittedName>
</protein>
<evidence type="ECO:0000256" key="1">
    <source>
        <dbReference type="SAM" id="MobiDB-lite"/>
    </source>
</evidence>
<organism evidence="2 3">
    <name type="scientific">Micrococcus flavus</name>
    <dbReference type="NCBI Taxonomy" id="384602"/>
    <lineage>
        <taxon>Bacteria</taxon>
        <taxon>Bacillati</taxon>
        <taxon>Actinomycetota</taxon>
        <taxon>Actinomycetes</taxon>
        <taxon>Micrococcales</taxon>
        <taxon>Micrococcaceae</taxon>
        <taxon>Micrococcus</taxon>
    </lineage>
</organism>
<dbReference type="AlphaFoldDB" id="A0A7W7L463"/>
<gene>
    <name evidence="2" type="ORF">BJ976_001668</name>
</gene>
<dbReference type="NCBIfam" id="TIGR03089">
    <property type="entry name" value="TIGR03089 family protein"/>
    <property type="match status" value="1"/>
</dbReference>
<feature type="region of interest" description="Disordered" evidence="1">
    <location>
        <begin position="1"/>
        <end position="40"/>
    </location>
</feature>
<dbReference type="RefSeq" id="WP_229667207.1">
    <property type="nucleotide sequence ID" value="NZ_BMLA01000002.1"/>
</dbReference>
<proteinExistence type="predicted"/>
<dbReference type="InterPro" id="IPR017523">
    <property type="entry name" value="Rv3268"/>
</dbReference>
<reference evidence="2 3" key="1">
    <citation type="submission" date="2020-08" db="EMBL/GenBank/DDBJ databases">
        <title>Sequencing the genomes of 1000 actinobacteria strains.</title>
        <authorList>
            <person name="Klenk H.-P."/>
        </authorList>
    </citation>
    <scope>NUCLEOTIDE SEQUENCE [LARGE SCALE GENOMIC DNA]</scope>
    <source>
        <strain evidence="2 3">DSM 19079</strain>
    </source>
</reference>
<comment type="caution">
    <text evidence="2">The sequence shown here is derived from an EMBL/GenBank/DDBJ whole genome shotgun (WGS) entry which is preliminary data.</text>
</comment>
<dbReference type="SUPFAM" id="SSF56801">
    <property type="entry name" value="Acetyl-CoA synthetase-like"/>
    <property type="match status" value="1"/>
</dbReference>
<dbReference type="EMBL" id="JACHMC010000001">
    <property type="protein sequence ID" value="MBB4883317.1"/>
    <property type="molecule type" value="Genomic_DNA"/>
</dbReference>
<name>A0A7W7L463_9MICC</name>
<dbReference type="Proteomes" id="UP000560081">
    <property type="component" value="Unassembled WGS sequence"/>
</dbReference>